<dbReference type="OrthoDB" id="664960at2759"/>
<keyword evidence="2" id="KW-0433">Leucine-rich repeat</keyword>
<evidence type="ECO:0000313" key="11">
    <source>
        <dbReference type="EMBL" id="KAE8724278.1"/>
    </source>
</evidence>
<dbReference type="Gene3D" id="1.10.8.430">
    <property type="entry name" value="Helical domain of apoptotic protease-activating factors"/>
    <property type="match status" value="1"/>
</dbReference>
<dbReference type="GO" id="GO:0006952">
    <property type="term" value="P:defense response"/>
    <property type="evidence" value="ECO:0007669"/>
    <property type="project" value="UniProtKB-KW"/>
</dbReference>
<dbReference type="InterPro" id="IPR032675">
    <property type="entry name" value="LRR_dom_sf"/>
</dbReference>
<dbReference type="Gene3D" id="3.40.50.300">
    <property type="entry name" value="P-loop containing nucleotide triphosphate hydrolases"/>
    <property type="match status" value="1"/>
</dbReference>
<keyword evidence="12" id="KW-1185">Reference proteome</keyword>
<dbReference type="InterPro" id="IPR027417">
    <property type="entry name" value="P-loop_NTPase"/>
</dbReference>
<comment type="caution">
    <text evidence="11">The sequence shown here is derived from an EMBL/GenBank/DDBJ whole genome shotgun (WGS) entry which is preliminary data.</text>
</comment>
<dbReference type="GO" id="GO:0043531">
    <property type="term" value="F:ADP binding"/>
    <property type="evidence" value="ECO:0007669"/>
    <property type="project" value="InterPro"/>
</dbReference>
<reference evidence="11" key="1">
    <citation type="submission" date="2019-09" db="EMBL/GenBank/DDBJ databases">
        <title>Draft genome information of white flower Hibiscus syriacus.</title>
        <authorList>
            <person name="Kim Y.-M."/>
        </authorList>
    </citation>
    <scope>NUCLEOTIDE SEQUENCE [LARGE SCALE GENOMIC DNA]</scope>
    <source>
        <strain evidence="11">YM2019G1</strain>
    </source>
</reference>
<evidence type="ECO:0000256" key="1">
    <source>
        <dbReference type="ARBA" id="ARBA00008894"/>
    </source>
</evidence>
<dbReference type="Proteomes" id="UP000436088">
    <property type="component" value="Unassembled WGS sequence"/>
</dbReference>
<dbReference type="InterPro" id="IPR002182">
    <property type="entry name" value="NB-ARC"/>
</dbReference>
<gene>
    <name evidence="11" type="ORF">F3Y22_tig00010533pilonHSYRG00115</name>
</gene>
<dbReference type="Pfam" id="PF23247">
    <property type="entry name" value="LRR_RPS2"/>
    <property type="match status" value="1"/>
</dbReference>
<dbReference type="AlphaFoldDB" id="A0A6A3C9T8"/>
<dbReference type="GO" id="GO:0005524">
    <property type="term" value="F:ATP binding"/>
    <property type="evidence" value="ECO:0007669"/>
    <property type="project" value="UniProtKB-KW"/>
</dbReference>
<feature type="domain" description="NB-ARC" evidence="8">
    <location>
        <begin position="159"/>
        <end position="329"/>
    </location>
</feature>
<keyword evidence="6" id="KW-0067">ATP-binding</keyword>
<protein>
    <submittedName>
        <fullName evidence="11">Disease resistance protein family</fullName>
    </submittedName>
</protein>
<keyword evidence="4" id="KW-0547">Nucleotide-binding</keyword>
<accession>A0A6A3C9T8</accession>
<evidence type="ECO:0000256" key="5">
    <source>
        <dbReference type="ARBA" id="ARBA00022821"/>
    </source>
</evidence>
<dbReference type="PANTHER" id="PTHR33463">
    <property type="entry name" value="NB-ARC DOMAIN-CONTAINING PROTEIN-RELATED"/>
    <property type="match status" value="1"/>
</dbReference>
<organism evidence="11 12">
    <name type="scientific">Hibiscus syriacus</name>
    <name type="common">Rose of Sharon</name>
    <dbReference type="NCBI Taxonomy" id="106335"/>
    <lineage>
        <taxon>Eukaryota</taxon>
        <taxon>Viridiplantae</taxon>
        <taxon>Streptophyta</taxon>
        <taxon>Embryophyta</taxon>
        <taxon>Tracheophyta</taxon>
        <taxon>Spermatophyta</taxon>
        <taxon>Magnoliopsida</taxon>
        <taxon>eudicotyledons</taxon>
        <taxon>Gunneridae</taxon>
        <taxon>Pentapetalae</taxon>
        <taxon>rosids</taxon>
        <taxon>malvids</taxon>
        <taxon>Malvales</taxon>
        <taxon>Malvaceae</taxon>
        <taxon>Malvoideae</taxon>
        <taxon>Hibiscus</taxon>
    </lineage>
</organism>
<feature type="domain" description="Disease resistance protein winged helix" evidence="10">
    <location>
        <begin position="412"/>
        <end position="482"/>
    </location>
</feature>
<dbReference type="InterPro" id="IPR003591">
    <property type="entry name" value="Leu-rich_rpt_typical-subtyp"/>
</dbReference>
<dbReference type="InterPro" id="IPR057135">
    <property type="entry name" value="At4g27190-like_LRR"/>
</dbReference>
<feature type="coiled-coil region" evidence="7">
    <location>
        <begin position="36"/>
        <end position="63"/>
    </location>
</feature>
<dbReference type="Pfam" id="PF13855">
    <property type="entry name" value="LRR_8"/>
    <property type="match status" value="1"/>
</dbReference>
<evidence type="ECO:0000259" key="9">
    <source>
        <dbReference type="Pfam" id="PF23247"/>
    </source>
</evidence>
<dbReference type="SUPFAM" id="SSF52058">
    <property type="entry name" value="L domain-like"/>
    <property type="match status" value="1"/>
</dbReference>
<evidence type="ECO:0000259" key="10">
    <source>
        <dbReference type="Pfam" id="PF23559"/>
    </source>
</evidence>
<evidence type="ECO:0000256" key="7">
    <source>
        <dbReference type="SAM" id="Coils"/>
    </source>
</evidence>
<evidence type="ECO:0000259" key="8">
    <source>
        <dbReference type="Pfam" id="PF00931"/>
    </source>
</evidence>
<proteinExistence type="inferred from homology"/>
<dbReference type="InterPro" id="IPR042197">
    <property type="entry name" value="Apaf_helical"/>
</dbReference>
<dbReference type="PRINTS" id="PR00364">
    <property type="entry name" value="DISEASERSIST"/>
</dbReference>
<evidence type="ECO:0000256" key="3">
    <source>
        <dbReference type="ARBA" id="ARBA00022737"/>
    </source>
</evidence>
<dbReference type="Pfam" id="PF00931">
    <property type="entry name" value="NB-ARC"/>
    <property type="match status" value="1"/>
</dbReference>
<dbReference type="SMART" id="SM00369">
    <property type="entry name" value="LRR_TYP"/>
    <property type="match status" value="3"/>
</dbReference>
<dbReference type="Gene3D" id="3.80.10.10">
    <property type="entry name" value="Ribonuclease Inhibitor"/>
    <property type="match status" value="1"/>
</dbReference>
<dbReference type="SUPFAM" id="SSF52540">
    <property type="entry name" value="P-loop containing nucleoside triphosphate hydrolases"/>
    <property type="match status" value="1"/>
</dbReference>
<dbReference type="FunFam" id="1.10.10.10:FF:000322">
    <property type="entry name" value="Probable disease resistance protein At1g63360"/>
    <property type="match status" value="1"/>
</dbReference>
<dbReference type="InterPro" id="IPR058922">
    <property type="entry name" value="WHD_DRP"/>
</dbReference>
<dbReference type="InterPro" id="IPR001611">
    <property type="entry name" value="Leu-rich_rpt"/>
</dbReference>
<dbReference type="EMBL" id="VEPZ02000472">
    <property type="protein sequence ID" value="KAE8724278.1"/>
    <property type="molecule type" value="Genomic_DNA"/>
</dbReference>
<dbReference type="FunFam" id="3.40.50.300:FF:001091">
    <property type="entry name" value="Probable disease resistance protein At1g61300"/>
    <property type="match status" value="1"/>
</dbReference>
<dbReference type="InterPro" id="IPR036388">
    <property type="entry name" value="WH-like_DNA-bd_sf"/>
</dbReference>
<dbReference type="Gene3D" id="1.10.10.10">
    <property type="entry name" value="Winged helix-like DNA-binding domain superfamily/Winged helix DNA-binding domain"/>
    <property type="match status" value="1"/>
</dbReference>
<evidence type="ECO:0000256" key="4">
    <source>
        <dbReference type="ARBA" id="ARBA00022741"/>
    </source>
</evidence>
<comment type="similarity">
    <text evidence="1">Belongs to the disease resistance NB-LRR family.</text>
</comment>
<dbReference type="Pfam" id="PF23559">
    <property type="entry name" value="WHD_DRP"/>
    <property type="match status" value="1"/>
</dbReference>
<dbReference type="InterPro" id="IPR050905">
    <property type="entry name" value="Plant_NBS-LRR"/>
</dbReference>
<keyword evidence="7" id="KW-0175">Coiled coil</keyword>
<evidence type="ECO:0000313" key="12">
    <source>
        <dbReference type="Proteomes" id="UP000436088"/>
    </source>
</evidence>
<keyword evidence="3" id="KW-0677">Repeat</keyword>
<keyword evidence="5" id="KW-0611">Plant defense</keyword>
<evidence type="ECO:0000256" key="2">
    <source>
        <dbReference type="ARBA" id="ARBA00022614"/>
    </source>
</evidence>
<dbReference type="PANTHER" id="PTHR33463:SF220">
    <property type="entry name" value="NB-ARC DOMAIN-CONTAINING PROTEIN"/>
    <property type="match status" value="1"/>
</dbReference>
<feature type="domain" description="Disease resistance protein At4g27190-like leucine-rich repeats" evidence="9">
    <location>
        <begin position="754"/>
        <end position="858"/>
    </location>
</feature>
<evidence type="ECO:0000256" key="6">
    <source>
        <dbReference type="ARBA" id="ARBA00022840"/>
    </source>
</evidence>
<dbReference type="FunFam" id="1.10.8.430:FF:000003">
    <property type="entry name" value="Probable disease resistance protein At5g66910"/>
    <property type="match status" value="1"/>
</dbReference>
<sequence>MGNCFSVQFSFENILIRGWDSTVGHASYVCKLKQTLPALSAALDELKAQRDDVQTKVDLAERRQLKRLEQVQLWLSNAETIITEAERLIADGPVEINNLCLGGCVSTNCLSTYKFGKKVAEKLEEMKDHMNKGSFEEVAQTQLPASVVVRPEERPIALESTIRKVWSCIVDKSVGIIGLYGTGGVGKTTLLTRINNKFSTKPEGFDIVIWSLVSKDYNVEKIQDRIGGKIGFPNECWKNKSVDQKAEDIYRVLHNKRFVVLLDDLWERVDLNKVGIPKPSQENGSKLIFTTRSLEVCGEMEAQKKIRVECLQPEKAWKLFQDKVGDETLNSHPDILKLAEQVAKECAGLPLALITIARAMACKTTPGEWRYAIEKLKRSTLPKMEKEVYPLLKFSYDNLSSTMKCCLLYCCLYPEDHNIPKRRLVEYWFCEGLLNEFDIINEAQMQGDHIINSLLSACLLERVEESFDGKEYVKMHDVIRDMCLWIACEVEEKEESFFIKAGAQLSEEPDLTAWEGVKRMSVMQNQIEDLGGTPKCPNLRTLFLGENKFEVISDGFFQFMPHLTVLNLSGNRGLETLPKGISKLTSLECLDLSGTAIRALPIELKSLTKLKMLDLSYMHHLRRIPQNLISSFSKLQILRMRNVHVRGSLEEDNVLDGGNNEKLIEELKSLQHLNILVMPGIQSMSALERVLSLRLFRCSIETLELWYFKETKVFNVLCLENMERLEILWFRACGNMEMRMEKLHTRLPPSSNYTAGFRTLREVAIMHCHKLKDVTWLFLAPNLRSLWINECAKIEVLSEGKLGEVADVVRIPYPTPFLKLQDLNLERLPELKSIYRDALPFPCLKRIRVRKCPELKKLPLNSDSAKGNHIVIHGRPDWWEQLEWENEATRNAFLPSFRNSLLPIP</sequence>
<name>A0A6A3C9T8_HIBSY</name>